<reference evidence="2 3" key="1">
    <citation type="submission" date="2016-11" db="EMBL/GenBank/DDBJ databases">
        <title>Whole genomes of Flavobacteriaceae.</title>
        <authorList>
            <person name="Stine C."/>
            <person name="Li C."/>
            <person name="Tadesse D."/>
        </authorList>
    </citation>
    <scope>NUCLEOTIDE SEQUENCE [LARGE SCALE GENOMIC DNA]</scope>
    <source>
        <strain evidence="2 3">DSM 18292</strain>
    </source>
</reference>
<protein>
    <recommendedName>
        <fullName evidence="1">DUF7507 domain-containing protein</fullName>
    </recommendedName>
</protein>
<accession>A0A226H439</accession>
<gene>
    <name evidence="2" type="ORF">B0A66_14840</name>
</gene>
<comment type="caution">
    <text evidence="2">The sequence shown here is derived from an EMBL/GenBank/DDBJ whole genome shotgun (WGS) entry which is preliminary data.</text>
</comment>
<dbReference type="Pfam" id="PF24346">
    <property type="entry name" value="DUF7507"/>
    <property type="match status" value="1"/>
</dbReference>
<feature type="domain" description="DUF7507" evidence="1">
    <location>
        <begin position="2159"/>
        <end position="2264"/>
    </location>
</feature>
<keyword evidence="3" id="KW-1185">Reference proteome</keyword>
<proteinExistence type="predicted"/>
<dbReference type="EMBL" id="MUGW01000029">
    <property type="protein sequence ID" value="OXA89013.1"/>
    <property type="molecule type" value="Genomic_DNA"/>
</dbReference>
<feature type="non-terminal residue" evidence="2">
    <location>
        <position position="1"/>
    </location>
</feature>
<dbReference type="InterPro" id="IPR055354">
    <property type="entry name" value="DUF7507"/>
</dbReference>
<sequence length="2383" mass="242859">GVAVTAANTDVTPITTGPLSINANGVLTLAANTASGTYSITYEICEAGANPSNCKTASAEVTVENALVANADNTYATQTSGNTAVNVGNVTTNDTLNGVAVTATNTDVTPITTGPLSINANGVLTLAANTASGTYSITYEICEAGANPSNCKTASAEVTVENALVANNDNAYGTQTSGNTAVNVGNVTTNDTLNGVAVTSANTDVTPITTGPLSINANGVLTLAANTASGTYSITYEICEAGANPSNCKTASAEVTVENALVANNDNAFASQTSGNTAVNVGNVTTNDTLNGVAVTAANTDVTPITTGPLSINANGVLTLAANTASGTYSITYEICEAGANPSNCKTASAEVTVENALVANNDNAFATQTSGNTAVNVGNVTTNDTLNGVAVTATNTDVTPITTGPLSINANGVLTLAANTVSGTYSITYEICEAGANPSNCKTATAEVTVANEIKAVVDTLTPINGNTGGSTISLTANDTLKGSPVVIGTNPGEVTLNIVGTLPTGLTLNTNGTITVNAGTPQGNYNIEYRICEVGSTPANCDSVISVLSVTGGNLVANTDILETINANQGGTTITSLVSNDTLNGNPVVIGTNPGQVSLSLVGTLPTGLTLNANGTITVAPNTPAATYPIEYRICEITNPSNCASVQSEITVTASSLIANADTISGAIASNGTQTLGNAFDNDTKNGVALVPSDVNITIVADPKGYLVLNPDGTITLGANAPAGDYEVGYTICEKLNPTNCSSNTVKVTVAAGVLVVNTDVLETINANQGGTTITSLVSNDTLNGNPVVIGTNPGQVSLSLVGTLPTGLTLNANGTITVAPNTPAATYPIEYRICEITNPSNCASVQSEITVTASSLIANADTFTGVIASGNTPQTLGNAFDNDTKNGVALVPSDVNITIVADPKGYLVLNPDGTITLGANAPAGDYEVGYTICEKLNPSNCSSNTVKVTVAAGVLVVNTDILETINANQGGTTITSLVSNDTLNGNPVVIGTNPGQVSLSLVGTLPTGLTLNANGTITVAPNTPAATYPIEYRICEITNPSNCKSVQSEITVTASSLIANTDTFTGVIASGNTPQTLGNAFDNDTKNGVALVPSDVNITIVADPKGYLVLNPDGTITLGANAPAGDYEVGYTICEKLNPSNCSSNTVKVTVTAGVLVVNTDVLETNNANQGGTTITSLVSNDTLNGNPVVIGTSAGQVSLSLVGTLPTGLTLNANGTITVAPNTPAATYPIEYRICEITNPSNCASVQSEITVTASSLIANADTFTGTIASNTTQTLGNAFDNDTKNGVALVPSDVNITIVADPKGYLVLNPDGTITLGANAPAGDYEVGYTICEKLNPSNCSSNTIKVTVTAGVLVVNTDVLETINANQGGTTITSLVSNDTLNGNPVVIGTSAGQVSLSLVGTLPTGLTLNANGTITVAPNTPAATYPIEYRICEITNPSNCASVQSEITVTASSLIANADTFTGTIASNTTQTLGNAFDNDTKNGVALVPSDVNITIVADPKGYLVLNPDGTITLGANAPAGDYEVGYTICEKLNPSNCSSNTIKVTVTAGVLVVNTDVLETINANQGGTTITSLVSNDTLNGNPVVIGTNPGQVSLSLVGTLPTGLTLNANGTITVAPNTPAATYPIEYRICEITNPSNCKSVQSEITVTASSLIANTDTFTGVVASGNTPQTLGNAFDNDTKNGVALVPSDVNITIVADPKGYLVLNPDGTITLGANAPAGDYEVGYTICEKLNPSNCSSNTVKVTVAAGVLVVNTDVLETINANQGGTTITSLVSNDTLNGNPVVIGTSAGQVSLSLVGTLPTGLSLNANGTITVAPNTPAATYTIEYRICEITNPSNCASVQSEITVTASSLIANTDTFTGVVASGNTPQTLGNAFDNDTKNGVALVPSDVNITIVADPKGYLVLNPDGTITLGANAPAGDYEVGYTICDKLNPSNCSSSTIKVTVTAGAATIKANDDIPGSVNPQVDLDAKINIFDNDLLNGVKPTASNVILTILVPNANLIIDANGAVSVKAQTPSGLYELTYQICNLSNTVCSQAVVRVTVNNSGTTAPNLISAVDDGPINVDGINGALEFINILDNDLLLGVPVNSNDVIITSTSGNANFEFNTDGTVNIRPNTPGGTYALSYQICEKANTSNCTSAVLNVFVEAPAVALIKTAVFNDENENGFANAGETITYKFTVTNTGNVPLRGVTISDPLPGVVVSGQAIDLEVNESNEFNFTAVYRITQADINKGSISNQAMVQARTAKGVVVEDQSDDLGVEGNRPTVTNLEGCVIKVFNAFSPNGEQNTRFYIKGLECYPDNTVEIYNRWGVLVFDIDRYDNEERAFRGVSQGRTTIKQTDGLPAGTYFYIVRYKDNDSNMHELSGYLYINK</sequence>
<organism evidence="2 3">
    <name type="scientific">Flavobacterium hercynium</name>
    <dbReference type="NCBI Taxonomy" id="387094"/>
    <lineage>
        <taxon>Bacteria</taxon>
        <taxon>Pseudomonadati</taxon>
        <taxon>Bacteroidota</taxon>
        <taxon>Flavobacteriia</taxon>
        <taxon>Flavobacteriales</taxon>
        <taxon>Flavobacteriaceae</taxon>
        <taxon>Flavobacterium</taxon>
    </lineage>
</organism>
<dbReference type="InterPro" id="IPR013783">
    <property type="entry name" value="Ig-like_fold"/>
</dbReference>
<name>A0A226H439_9FLAO</name>
<dbReference type="OrthoDB" id="9805017at2"/>
<evidence type="ECO:0000259" key="1">
    <source>
        <dbReference type="Pfam" id="PF24346"/>
    </source>
</evidence>
<dbReference type="Proteomes" id="UP000198345">
    <property type="component" value="Unassembled WGS sequence"/>
</dbReference>
<dbReference type="Gene3D" id="2.60.40.10">
    <property type="entry name" value="Immunoglobulins"/>
    <property type="match status" value="1"/>
</dbReference>
<dbReference type="Pfam" id="PF13585">
    <property type="entry name" value="CHU_C"/>
    <property type="match status" value="1"/>
</dbReference>
<evidence type="ECO:0000313" key="2">
    <source>
        <dbReference type="EMBL" id="OXA89013.1"/>
    </source>
</evidence>
<dbReference type="RefSeq" id="WP_123868247.1">
    <property type="nucleotide sequence ID" value="NZ_MUGW01000029.1"/>
</dbReference>
<evidence type="ECO:0000313" key="3">
    <source>
        <dbReference type="Proteomes" id="UP000198345"/>
    </source>
</evidence>